<dbReference type="KEGG" id="bgok:Pr1d_28100"/>
<dbReference type="PANTHER" id="PTHR11236:SF50">
    <property type="entry name" value="AMINODEOXYCHORISMATE SYNTHASE COMPONENT 1"/>
    <property type="match status" value="1"/>
</dbReference>
<dbReference type="Proteomes" id="UP000323917">
    <property type="component" value="Chromosome"/>
</dbReference>
<keyword evidence="6" id="KW-1185">Reference proteome</keyword>
<name>A0A5B9QCH9_9BACT</name>
<gene>
    <name evidence="5" type="primary">pabB</name>
    <name evidence="5" type="ORF">Pr1d_28100</name>
</gene>
<evidence type="ECO:0000313" key="6">
    <source>
        <dbReference type="Proteomes" id="UP000323917"/>
    </source>
</evidence>
<evidence type="ECO:0000256" key="2">
    <source>
        <dbReference type="ARBA" id="ARBA00022679"/>
    </source>
</evidence>
<sequence length="473" mass="52806">MPSTNLKGDEDSFPIVMELPSTLTAVDAFRRLSNLPHMIYFDSGVGFGRLGRYSFIAADPFDWIQQCDIEFGPLGELQSRVDQYQAASRKDLPPFQGGLAGLFGYELGRSLERIPVPRMTDFPIPALAIGFYDVVIAFDHEQDQTWLISQGFPEKELSARRRRAQERITQFLNWLENPPQATSTNEKYPINSLAPQFDVGLGEVTSNLSAINYQHMIERAVEYIHAGDVFQVNLSQRLLCPAKTSSPELYLKLRKRNPAPYAGYFDLGDWQICSSSPECFLQVRDHWAETRPIKGTRGRTHSPEADLFTGNELQLSEKDRAENVMIVDLMRNDFSRVCTSDSVHVAEFCQVETYAHVKHLVSSVRGELAPNATPLDLLRACFPGGSITGAPKIRAMEIIAELEPTARGAYCGSLGYLGFNGQMDSSILIRTITAGGGWWQMPVGGGIVAQSDPQDEYRETWHKARGMIASLDL</sequence>
<dbReference type="InterPro" id="IPR015890">
    <property type="entry name" value="Chorismate_C"/>
</dbReference>
<protein>
    <recommendedName>
        <fullName evidence="1">aminodeoxychorismate synthase</fullName>
        <ecNumber evidence="1">2.6.1.85</ecNumber>
    </recommendedName>
</protein>
<dbReference type="Pfam" id="PF00425">
    <property type="entry name" value="Chorismate_bind"/>
    <property type="match status" value="1"/>
</dbReference>
<proteinExistence type="predicted"/>
<dbReference type="GO" id="GO:0009396">
    <property type="term" value="P:folic acid-containing compound biosynthetic process"/>
    <property type="evidence" value="ECO:0007669"/>
    <property type="project" value="InterPro"/>
</dbReference>
<dbReference type="EC" id="2.6.1.85" evidence="1"/>
<keyword evidence="2 5" id="KW-0808">Transferase</keyword>
<dbReference type="InterPro" id="IPR006805">
    <property type="entry name" value="Anth_synth_I_N"/>
</dbReference>
<dbReference type="AlphaFoldDB" id="A0A5B9QCH9"/>
<dbReference type="Pfam" id="PF04715">
    <property type="entry name" value="Anth_synt_I_N"/>
    <property type="match status" value="1"/>
</dbReference>
<dbReference type="SUPFAM" id="SSF56322">
    <property type="entry name" value="ADC synthase"/>
    <property type="match status" value="1"/>
</dbReference>
<dbReference type="PANTHER" id="PTHR11236">
    <property type="entry name" value="AMINOBENZOATE/ANTHRANILATE SYNTHASE"/>
    <property type="match status" value="1"/>
</dbReference>
<organism evidence="5 6">
    <name type="scientific">Bythopirellula goksoeyrii</name>
    <dbReference type="NCBI Taxonomy" id="1400387"/>
    <lineage>
        <taxon>Bacteria</taxon>
        <taxon>Pseudomonadati</taxon>
        <taxon>Planctomycetota</taxon>
        <taxon>Planctomycetia</taxon>
        <taxon>Pirellulales</taxon>
        <taxon>Lacipirellulaceae</taxon>
        <taxon>Bythopirellula</taxon>
    </lineage>
</organism>
<dbReference type="GO" id="GO:0000162">
    <property type="term" value="P:L-tryptophan biosynthetic process"/>
    <property type="evidence" value="ECO:0007669"/>
    <property type="project" value="TreeGrafter"/>
</dbReference>
<dbReference type="NCBIfam" id="TIGR00553">
    <property type="entry name" value="pabB"/>
    <property type="match status" value="1"/>
</dbReference>
<keyword evidence="5" id="KW-0032">Aminotransferase</keyword>
<dbReference type="GO" id="GO:0046820">
    <property type="term" value="F:4-amino-4-deoxychorismate synthase activity"/>
    <property type="evidence" value="ECO:0007669"/>
    <property type="project" value="UniProtKB-EC"/>
</dbReference>
<dbReference type="Gene3D" id="3.60.120.10">
    <property type="entry name" value="Anthranilate synthase"/>
    <property type="match status" value="1"/>
</dbReference>
<evidence type="ECO:0000259" key="4">
    <source>
        <dbReference type="Pfam" id="PF04715"/>
    </source>
</evidence>
<evidence type="ECO:0000256" key="1">
    <source>
        <dbReference type="ARBA" id="ARBA00013139"/>
    </source>
</evidence>
<feature type="domain" description="Chorismate-utilising enzyme C-terminal" evidence="3">
    <location>
        <begin position="212"/>
        <end position="463"/>
    </location>
</feature>
<dbReference type="PRINTS" id="PR00095">
    <property type="entry name" value="ANTSNTHASEI"/>
</dbReference>
<accession>A0A5B9QCH9</accession>
<evidence type="ECO:0000259" key="3">
    <source>
        <dbReference type="Pfam" id="PF00425"/>
    </source>
</evidence>
<feature type="domain" description="Anthranilate synthase component I N-terminal" evidence="4">
    <location>
        <begin position="22"/>
        <end position="147"/>
    </location>
</feature>
<dbReference type="InterPro" id="IPR019999">
    <property type="entry name" value="Anth_synth_I-like"/>
</dbReference>
<dbReference type="EMBL" id="CP042913">
    <property type="protein sequence ID" value="QEG35509.1"/>
    <property type="molecule type" value="Genomic_DNA"/>
</dbReference>
<dbReference type="InterPro" id="IPR005802">
    <property type="entry name" value="ADC_synth_comp_1"/>
</dbReference>
<dbReference type="InterPro" id="IPR005801">
    <property type="entry name" value="ADC_synthase"/>
</dbReference>
<evidence type="ECO:0000313" key="5">
    <source>
        <dbReference type="EMBL" id="QEG35509.1"/>
    </source>
</evidence>
<reference evidence="5 6" key="1">
    <citation type="submission" date="2019-08" db="EMBL/GenBank/DDBJ databases">
        <title>Deep-cultivation of Planctomycetes and their phenomic and genomic characterization uncovers novel biology.</title>
        <authorList>
            <person name="Wiegand S."/>
            <person name="Jogler M."/>
            <person name="Boedeker C."/>
            <person name="Pinto D."/>
            <person name="Vollmers J."/>
            <person name="Rivas-Marin E."/>
            <person name="Kohn T."/>
            <person name="Peeters S.H."/>
            <person name="Heuer A."/>
            <person name="Rast P."/>
            <person name="Oberbeckmann S."/>
            <person name="Bunk B."/>
            <person name="Jeske O."/>
            <person name="Meyerdierks A."/>
            <person name="Storesund J.E."/>
            <person name="Kallscheuer N."/>
            <person name="Luecker S."/>
            <person name="Lage O.M."/>
            <person name="Pohl T."/>
            <person name="Merkel B.J."/>
            <person name="Hornburger P."/>
            <person name="Mueller R.-W."/>
            <person name="Bruemmer F."/>
            <person name="Labrenz M."/>
            <person name="Spormann A.M."/>
            <person name="Op den Camp H."/>
            <person name="Overmann J."/>
            <person name="Amann R."/>
            <person name="Jetten M.S.M."/>
            <person name="Mascher T."/>
            <person name="Medema M.H."/>
            <person name="Devos D.P."/>
            <person name="Kaster A.-K."/>
            <person name="Ovreas L."/>
            <person name="Rohde M."/>
            <person name="Galperin M.Y."/>
            <person name="Jogler C."/>
        </authorList>
    </citation>
    <scope>NUCLEOTIDE SEQUENCE [LARGE SCALE GENOMIC DNA]</scope>
    <source>
        <strain evidence="5 6">Pr1d</strain>
    </source>
</reference>